<evidence type="ECO:0000256" key="3">
    <source>
        <dbReference type="ARBA" id="ARBA00022989"/>
    </source>
</evidence>
<evidence type="ECO:0000313" key="8">
    <source>
        <dbReference type="Proteomes" id="UP001144256"/>
    </source>
</evidence>
<feature type="transmembrane region" description="Helical" evidence="5">
    <location>
        <begin position="29"/>
        <end position="46"/>
    </location>
</feature>
<dbReference type="InterPro" id="IPR025256">
    <property type="entry name" value="TM7S3/TM198-like_dom"/>
</dbReference>
<keyword evidence="4 5" id="KW-0472">Membrane</keyword>
<keyword evidence="8" id="KW-1185">Reference proteome</keyword>
<evidence type="ECO:0000256" key="2">
    <source>
        <dbReference type="ARBA" id="ARBA00022692"/>
    </source>
</evidence>
<feature type="transmembrane region" description="Helical" evidence="5">
    <location>
        <begin position="124"/>
        <end position="145"/>
    </location>
</feature>
<evidence type="ECO:0000256" key="1">
    <source>
        <dbReference type="ARBA" id="ARBA00004141"/>
    </source>
</evidence>
<keyword evidence="3 5" id="KW-1133">Transmembrane helix</keyword>
<organism evidence="7 8">
    <name type="scientific">Vallitalea longa</name>
    <dbReference type="NCBI Taxonomy" id="2936439"/>
    <lineage>
        <taxon>Bacteria</taxon>
        <taxon>Bacillati</taxon>
        <taxon>Bacillota</taxon>
        <taxon>Clostridia</taxon>
        <taxon>Lachnospirales</taxon>
        <taxon>Vallitaleaceae</taxon>
        <taxon>Vallitalea</taxon>
    </lineage>
</organism>
<reference evidence="7" key="1">
    <citation type="submission" date="2022-06" db="EMBL/GenBank/DDBJ databases">
        <title>Vallitalea longa sp. nov., an anaerobic bacterium isolated from marine sediment.</title>
        <authorList>
            <person name="Hirano S."/>
            <person name="Terahara T."/>
            <person name="Mori K."/>
            <person name="Hamada M."/>
            <person name="Matsumoto R."/>
            <person name="Kobayashi T."/>
        </authorList>
    </citation>
    <scope>NUCLEOTIDE SEQUENCE</scope>
    <source>
        <strain evidence="7">SH18-1</strain>
    </source>
</reference>
<evidence type="ECO:0000313" key="7">
    <source>
        <dbReference type="EMBL" id="GKX30261.1"/>
    </source>
</evidence>
<evidence type="ECO:0000256" key="5">
    <source>
        <dbReference type="SAM" id="Phobius"/>
    </source>
</evidence>
<feature type="transmembrane region" description="Helical" evidence="5">
    <location>
        <begin position="52"/>
        <end position="71"/>
    </location>
</feature>
<dbReference type="RefSeq" id="WP_281816278.1">
    <property type="nucleotide sequence ID" value="NZ_BRLB01000008.1"/>
</dbReference>
<comment type="subcellular location">
    <subcellularLocation>
        <location evidence="1">Membrane</location>
        <topology evidence="1">Multi-pass membrane protein</topology>
    </subcellularLocation>
</comment>
<name>A0A9W5YCP5_9FIRM</name>
<dbReference type="Pfam" id="PF13886">
    <property type="entry name" value="TM7S3_TM198"/>
    <property type="match status" value="1"/>
</dbReference>
<dbReference type="GO" id="GO:0016020">
    <property type="term" value="C:membrane"/>
    <property type="evidence" value="ECO:0007669"/>
    <property type="project" value="UniProtKB-SubCell"/>
</dbReference>
<feature type="transmembrane region" description="Helical" evidence="5">
    <location>
        <begin position="101"/>
        <end position="119"/>
    </location>
</feature>
<feature type="domain" description="TM7S3/TM198-like" evidence="6">
    <location>
        <begin position="10"/>
        <end position="198"/>
    </location>
</feature>
<gene>
    <name evidence="7" type="ORF">SH1V18_27410</name>
</gene>
<dbReference type="EMBL" id="BRLB01000008">
    <property type="protein sequence ID" value="GKX30261.1"/>
    <property type="molecule type" value="Genomic_DNA"/>
</dbReference>
<dbReference type="Proteomes" id="UP001144256">
    <property type="component" value="Unassembled WGS sequence"/>
</dbReference>
<evidence type="ECO:0000259" key="6">
    <source>
        <dbReference type="Pfam" id="PF13886"/>
    </source>
</evidence>
<comment type="caution">
    <text evidence="7">The sequence shown here is derived from an EMBL/GenBank/DDBJ whole genome shotgun (WGS) entry which is preliminary data.</text>
</comment>
<protein>
    <recommendedName>
        <fullName evidence="6">TM7S3/TM198-like domain-containing protein</fullName>
    </recommendedName>
</protein>
<feature type="transmembrane region" description="Helical" evidence="5">
    <location>
        <begin position="6"/>
        <end position="22"/>
    </location>
</feature>
<accession>A0A9W5YCP5</accession>
<dbReference type="AlphaFoldDB" id="A0A9W5YCP5"/>
<evidence type="ECO:0000256" key="4">
    <source>
        <dbReference type="ARBA" id="ARBA00023136"/>
    </source>
</evidence>
<feature type="transmembrane region" description="Helical" evidence="5">
    <location>
        <begin position="180"/>
        <end position="197"/>
    </location>
</feature>
<sequence length="204" mass="22194">MLSVIVTLIYLACLGLLFCFMGRKLFYPLLNIGCFFGGIAIGFSLFDTTLGAVISGVVLGIIFALLTKFLYKTSLALSGAVLGFLISFMVVNHYVTIEEPLNYIICISVGLVFAILFVVKSDLFIIISTSCTGASLLGTIGVFLFQNYNNLSNYVYADGFIATATHLNEYLMGSFSKDNSIVISIVTVIVFIMGFIAQNSKEKK</sequence>
<keyword evidence="2 5" id="KW-0812">Transmembrane</keyword>
<proteinExistence type="predicted"/>
<feature type="transmembrane region" description="Helical" evidence="5">
    <location>
        <begin position="76"/>
        <end position="95"/>
    </location>
</feature>